<gene>
    <name evidence="2" type="ORF">GGR25_001688</name>
</gene>
<sequence length="128" mass="14256">MNTAITALVALTVLQVKHLICDFFLQTSHQIENKGIYGHPGGLIHAGIHAIGTLPVFLVYPVGLVPAAVIVVLEFIVHYHIDWLKNVVSNHYGWTVRDPAYWWAFGIDQFAHQITYLVMVLALVLLTG</sequence>
<evidence type="ECO:0000313" key="3">
    <source>
        <dbReference type="Proteomes" id="UP000553963"/>
    </source>
</evidence>
<evidence type="ECO:0008006" key="4">
    <source>
        <dbReference type="Google" id="ProtNLM"/>
    </source>
</evidence>
<dbReference type="EMBL" id="JACIDS010000002">
    <property type="protein sequence ID" value="MBB3930649.1"/>
    <property type="molecule type" value="Genomic_DNA"/>
</dbReference>
<dbReference type="AlphaFoldDB" id="A0A840AJZ4"/>
<feature type="transmembrane region" description="Helical" evidence="1">
    <location>
        <begin position="57"/>
        <end position="81"/>
    </location>
</feature>
<dbReference type="Pfam" id="PF11750">
    <property type="entry name" value="DUF3307"/>
    <property type="match status" value="1"/>
</dbReference>
<reference evidence="2 3" key="1">
    <citation type="submission" date="2020-08" db="EMBL/GenBank/DDBJ databases">
        <title>Genomic Encyclopedia of Type Strains, Phase IV (KMG-IV): sequencing the most valuable type-strain genomes for metagenomic binning, comparative biology and taxonomic classification.</title>
        <authorList>
            <person name="Goeker M."/>
        </authorList>
    </citation>
    <scope>NUCLEOTIDE SEQUENCE [LARGE SCALE GENOMIC DNA]</scope>
    <source>
        <strain evidence="2 3">DSM 25966</strain>
    </source>
</reference>
<evidence type="ECO:0000256" key="1">
    <source>
        <dbReference type="SAM" id="Phobius"/>
    </source>
</evidence>
<name>A0A840AJZ4_9HYPH</name>
<evidence type="ECO:0000313" key="2">
    <source>
        <dbReference type="EMBL" id="MBB3930649.1"/>
    </source>
</evidence>
<feature type="transmembrane region" description="Helical" evidence="1">
    <location>
        <begin position="101"/>
        <end position="126"/>
    </location>
</feature>
<proteinExistence type="predicted"/>
<dbReference type="InterPro" id="IPR021737">
    <property type="entry name" value="Phage_phiKZ_Orf197"/>
</dbReference>
<keyword evidence="1" id="KW-0812">Transmembrane</keyword>
<organism evidence="2 3">
    <name type="scientific">Kaistia hirudinis</name>
    <dbReference type="NCBI Taxonomy" id="1293440"/>
    <lineage>
        <taxon>Bacteria</taxon>
        <taxon>Pseudomonadati</taxon>
        <taxon>Pseudomonadota</taxon>
        <taxon>Alphaproteobacteria</taxon>
        <taxon>Hyphomicrobiales</taxon>
        <taxon>Kaistiaceae</taxon>
        <taxon>Kaistia</taxon>
    </lineage>
</organism>
<keyword evidence="1" id="KW-1133">Transmembrane helix</keyword>
<accession>A0A840AJZ4</accession>
<keyword evidence="3" id="KW-1185">Reference proteome</keyword>
<comment type="caution">
    <text evidence="2">The sequence shown here is derived from an EMBL/GenBank/DDBJ whole genome shotgun (WGS) entry which is preliminary data.</text>
</comment>
<dbReference type="Proteomes" id="UP000553963">
    <property type="component" value="Unassembled WGS sequence"/>
</dbReference>
<dbReference type="RefSeq" id="WP_183398286.1">
    <property type="nucleotide sequence ID" value="NZ_JACIDS010000002.1"/>
</dbReference>
<keyword evidence="1" id="KW-0472">Membrane</keyword>
<protein>
    <recommendedName>
        <fullName evidence="4">DUF3307 domain-containing protein</fullName>
    </recommendedName>
</protein>